<sequence>MVVQHQARYGKAKNKLHNLAISDQSFPLWPHTHCTPQPQVAHDHHRCVVVDVEECEALDRIAQDDQKGVDKFKNLGEVEYVGPEKERPRLRGVGREANDVVEVRAGGGGEDGEGAAKGHDEGEKEEDEAVEGCDWFDDVRSSEGRRERDSGEKECEEEVGGNCKGEELVGRAKGLAWDPGKVQDFWVVN</sequence>
<name>A0A8T2ZBG7_POPDE</name>
<dbReference type="Proteomes" id="UP000807159">
    <property type="component" value="Chromosome 3"/>
</dbReference>
<evidence type="ECO:0000313" key="3">
    <source>
        <dbReference type="Proteomes" id="UP000807159"/>
    </source>
</evidence>
<proteinExistence type="predicted"/>
<accession>A0A8T2ZBG7</accession>
<evidence type="ECO:0000313" key="2">
    <source>
        <dbReference type="EMBL" id="KAH8514680.1"/>
    </source>
</evidence>
<organism evidence="2 3">
    <name type="scientific">Populus deltoides</name>
    <name type="common">Eastern poplar</name>
    <name type="synonym">Eastern cottonwood</name>
    <dbReference type="NCBI Taxonomy" id="3696"/>
    <lineage>
        <taxon>Eukaryota</taxon>
        <taxon>Viridiplantae</taxon>
        <taxon>Streptophyta</taxon>
        <taxon>Embryophyta</taxon>
        <taxon>Tracheophyta</taxon>
        <taxon>Spermatophyta</taxon>
        <taxon>Magnoliopsida</taxon>
        <taxon>eudicotyledons</taxon>
        <taxon>Gunneridae</taxon>
        <taxon>Pentapetalae</taxon>
        <taxon>rosids</taxon>
        <taxon>fabids</taxon>
        <taxon>Malpighiales</taxon>
        <taxon>Salicaceae</taxon>
        <taxon>Saliceae</taxon>
        <taxon>Populus</taxon>
    </lineage>
</organism>
<reference evidence="2" key="1">
    <citation type="journal article" date="2021" name="J. Hered.">
        <title>Genome Assembly of Salicaceae Populus deltoides (Eastern Cottonwood) I-69 Based on Nanopore Sequencing and Hi-C Technologies.</title>
        <authorList>
            <person name="Bai S."/>
            <person name="Wu H."/>
            <person name="Zhang J."/>
            <person name="Pan Z."/>
            <person name="Zhao W."/>
            <person name="Li Z."/>
            <person name="Tong C."/>
        </authorList>
    </citation>
    <scope>NUCLEOTIDE SEQUENCE</scope>
    <source>
        <tissue evidence="2">Leaf</tissue>
    </source>
</reference>
<comment type="caution">
    <text evidence="2">The sequence shown here is derived from an EMBL/GenBank/DDBJ whole genome shotgun (WGS) entry which is preliminary data.</text>
</comment>
<feature type="compositionally biased region" description="Basic and acidic residues" evidence="1">
    <location>
        <begin position="137"/>
        <end position="153"/>
    </location>
</feature>
<feature type="compositionally biased region" description="Acidic residues" evidence="1">
    <location>
        <begin position="123"/>
        <end position="136"/>
    </location>
</feature>
<feature type="compositionally biased region" description="Basic and acidic residues" evidence="1">
    <location>
        <begin position="86"/>
        <end position="102"/>
    </location>
</feature>
<protein>
    <submittedName>
        <fullName evidence="2">Uncharacterized protein</fullName>
    </submittedName>
</protein>
<dbReference type="AlphaFoldDB" id="A0A8T2ZBG7"/>
<gene>
    <name evidence="2" type="ORF">H0E87_007486</name>
</gene>
<dbReference type="EMBL" id="JACEGQ020000003">
    <property type="protein sequence ID" value="KAH8514680.1"/>
    <property type="molecule type" value="Genomic_DNA"/>
</dbReference>
<feature type="region of interest" description="Disordered" evidence="1">
    <location>
        <begin position="86"/>
        <end position="161"/>
    </location>
</feature>
<evidence type="ECO:0000256" key="1">
    <source>
        <dbReference type="SAM" id="MobiDB-lite"/>
    </source>
</evidence>
<keyword evidence="3" id="KW-1185">Reference proteome</keyword>